<dbReference type="InterPro" id="IPR014729">
    <property type="entry name" value="Rossmann-like_a/b/a_fold"/>
</dbReference>
<dbReference type="RefSeq" id="WP_320003665.1">
    <property type="nucleotide sequence ID" value="NZ_JAUHJS010000003.1"/>
</dbReference>
<dbReference type="InterPro" id="IPR005101">
    <property type="entry name" value="Cryptochr/Photolyase_FAD-bd"/>
</dbReference>
<dbReference type="GO" id="GO:0003904">
    <property type="term" value="F:deoxyribodipyrimidine photo-lyase activity"/>
    <property type="evidence" value="ECO:0007669"/>
    <property type="project" value="UniProtKB-EC"/>
</dbReference>
<evidence type="ECO:0000256" key="1">
    <source>
        <dbReference type="ARBA" id="ARBA00001932"/>
    </source>
</evidence>
<comment type="caution">
    <text evidence="8">The sequence shown here is derived from an EMBL/GenBank/DDBJ whole genome shotgun (WGS) entry which is preliminary data.</text>
</comment>
<dbReference type="Proteomes" id="UP001168552">
    <property type="component" value="Unassembled WGS sequence"/>
</dbReference>
<dbReference type="PANTHER" id="PTHR11455">
    <property type="entry name" value="CRYPTOCHROME"/>
    <property type="match status" value="1"/>
</dbReference>
<keyword evidence="9" id="KW-1185">Reference proteome</keyword>
<evidence type="ECO:0000256" key="3">
    <source>
        <dbReference type="ARBA" id="ARBA00022630"/>
    </source>
</evidence>
<name>A0ABT8F3V3_9BACT</name>
<evidence type="ECO:0000313" key="9">
    <source>
        <dbReference type="Proteomes" id="UP001168552"/>
    </source>
</evidence>
<evidence type="ECO:0000256" key="4">
    <source>
        <dbReference type="ARBA" id="ARBA00022827"/>
    </source>
</evidence>
<organism evidence="8 9">
    <name type="scientific">Shiella aurantiaca</name>
    <dbReference type="NCBI Taxonomy" id="3058365"/>
    <lineage>
        <taxon>Bacteria</taxon>
        <taxon>Pseudomonadati</taxon>
        <taxon>Bacteroidota</taxon>
        <taxon>Cytophagia</taxon>
        <taxon>Cytophagales</taxon>
        <taxon>Shiellaceae</taxon>
        <taxon>Shiella</taxon>
    </lineage>
</organism>
<dbReference type="PRINTS" id="PR00147">
    <property type="entry name" value="DNAPHOTLYASE"/>
</dbReference>
<dbReference type="Gene3D" id="1.25.40.80">
    <property type="match status" value="1"/>
</dbReference>
<proteinExistence type="inferred from homology"/>
<sequence>MRTPINLVWLKRDLRTQDHEPLARAEASGLPYLIFYLFEPSLLEAPDYSPRHGQFVYHSLLEMQAKLATHKRQLYIQQTEILPWLEYLHKDFEIKELFSHRESGTARTWLRDKQVKAWCDAHQVIWHESQRDGILRGNKNRENWDKHWYVFMHQALIENTFSSDSILIHPPFDLNPSFENELKTYPDTFQKPGESQGWRYLRSFTEARGLQYMKQISKPEGSRKACSRLSPYLAWGNLSVRQAYRWVKPFTKISGKARPFTAMLTRLKWHCHFIQKFENECRYETECINRGYEKLEYENNPEKLNAWKEGRTGFPMVDANMRCLNQTGWINFRMRAMLVSFLCHHLSIDWRLGVYHLAQLFLDYEPGIHYTQFQMQAGTTGINTVRMYNPVKQSLDHDTEGVFIKKWVPELAHLPAPLFHEPWKISSLEQEWHAFVPGKDYPLPIVDAEREAQKAKVRIWSLRKDPLVAREGGRILSRHVRPKPKNKK</sequence>
<dbReference type="PROSITE" id="PS00394">
    <property type="entry name" value="DNA_PHOTOLYASES_1_1"/>
    <property type="match status" value="1"/>
</dbReference>
<dbReference type="InterPro" id="IPR036134">
    <property type="entry name" value="Crypto/Photolyase_FAD-like_sf"/>
</dbReference>
<keyword evidence="8" id="KW-0456">Lyase</keyword>
<keyword evidence="4 6" id="KW-0274">FAD</keyword>
<reference evidence="8" key="1">
    <citation type="submission" date="2023-06" db="EMBL/GenBank/DDBJ databases">
        <title>Cytophagales bacterium Strain LB-30, isolated from soil.</title>
        <authorList>
            <person name="Liu B."/>
        </authorList>
    </citation>
    <scope>NUCLEOTIDE SEQUENCE</scope>
    <source>
        <strain evidence="8">LB-30</strain>
    </source>
</reference>
<dbReference type="EC" id="4.1.99.3" evidence="8"/>
<dbReference type="Gene3D" id="1.10.579.10">
    <property type="entry name" value="DNA Cyclobutane Dipyrimidine Photolyase, subunit A, domain 3"/>
    <property type="match status" value="1"/>
</dbReference>
<dbReference type="PROSITE" id="PS51645">
    <property type="entry name" value="PHR_CRY_ALPHA_BETA"/>
    <property type="match status" value="1"/>
</dbReference>
<dbReference type="EMBL" id="JAUHJS010000003">
    <property type="protein sequence ID" value="MDN4165136.1"/>
    <property type="molecule type" value="Genomic_DNA"/>
</dbReference>
<dbReference type="InterPro" id="IPR006050">
    <property type="entry name" value="DNA_photolyase_N"/>
</dbReference>
<dbReference type="SUPFAM" id="SSF52425">
    <property type="entry name" value="Cryptochrome/photolyase, N-terminal domain"/>
    <property type="match status" value="1"/>
</dbReference>
<dbReference type="InterPro" id="IPR018394">
    <property type="entry name" value="DNA_photolyase_1_CS_C"/>
</dbReference>
<dbReference type="Gene3D" id="3.40.50.620">
    <property type="entry name" value="HUPs"/>
    <property type="match status" value="1"/>
</dbReference>
<keyword evidence="5 6" id="KW-0157">Chromophore</keyword>
<protein>
    <submittedName>
        <fullName evidence="8">Deoxyribodipyrimidine photo-lyase</fullName>
        <ecNumber evidence="8">4.1.99.3</ecNumber>
    </submittedName>
</protein>
<comment type="cofactor">
    <cofactor evidence="1">
        <name>(6R)-5,10-methylene-5,6,7,8-tetrahydrofolate</name>
        <dbReference type="ChEBI" id="CHEBI:15636"/>
    </cofactor>
</comment>
<dbReference type="PANTHER" id="PTHR11455:SF9">
    <property type="entry name" value="CRYPTOCHROME CIRCADIAN CLOCK 5 ISOFORM X1"/>
    <property type="match status" value="1"/>
</dbReference>
<accession>A0ABT8F3V3</accession>
<keyword evidence="3 6" id="KW-0285">Flavoprotein</keyword>
<evidence type="ECO:0000256" key="5">
    <source>
        <dbReference type="ARBA" id="ARBA00022991"/>
    </source>
</evidence>
<evidence type="ECO:0000256" key="6">
    <source>
        <dbReference type="RuleBase" id="RU004182"/>
    </source>
</evidence>
<dbReference type="Pfam" id="PF03441">
    <property type="entry name" value="FAD_binding_7"/>
    <property type="match status" value="1"/>
</dbReference>
<evidence type="ECO:0000259" key="7">
    <source>
        <dbReference type="PROSITE" id="PS51645"/>
    </source>
</evidence>
<dbReference type="InterPro" id="IPR036155">
    <property type="entry name" value="Crypto/Photolyase_N_sf"/>
</dbReference>
<dbReference type="Pfam" id="PF00875">
    <property type="entry name" value="DNA_photolyase"/>
    <property type="match status" value="1"/>
</dbReference>
<dbReference type="SUPFAM" id="SSF48173">
    <property type="entry name" value="Cryptochrome/photolyase FAD-binding domain"/>
    <property type="match status" value="1"/>
</dbReference>
<gene>
    <name evidence="8" type="ORF">QWY31_06465</name>
</gene>
<comment type="cofactor">
    <cofactor evidence="2">
        <name>FAD</name>
        <dbReference type="ChEBI" id="CHEBI:57692"/>
    </cofactor>
</comment>
<dbReference type="InterPro" id="IPR002081">
    <property type="entry name" value="Cryptochrome/DNA_photolyase_1"/>
</dbReference>
<feature type="domain" description="Photolyase/cryptochrome alpha/beta" evidence="7">
    <location>
        <begin position="4"/>
        <end position="134"/>
    </location>
</feature>
<evidence type="ECO:0000313" key="8">
    <source>
        <dbReference type="EMBL" id="MDN4165136.1"/>
    </source>
</evidence>
<evidence type="ECO:0000256" key="2">
    <source>
        <dbReference type="ARBA" id="ARBA00001974"/>
    </source>
</evidence>
<comment type="similarity">
    <text evidence="6">Belongs to the DNA photolyase family.</text>
</comment>